<dbReference type="InterPro" id="IPR000073">
    <property type="entry name" value="AB_hydrolase_1"/>
</dbReference>
<sequence length="305" mass="34614">MKRLIQIFIGLIAGLLLLFVFLRTQDIPLNELKQKYTDDASQFVEIDGIEVHYKQEGTGLDLLLIHGTASSLHTWDGWVKELKNDFRITRLDLPAFGLTGPHPSGDYSISFYTNFLDEFVKTVGLDTFSIAGNSLGGGIAWSYALNNQNKIQKLILIDASGYPKEGMPSVFKIAQNPLGASLLKQVTPRSFVAKNVREVYFYDSLITESLIDRYYELTLRPGNRQAFIDRARTKLGYNYELIETLDIPTLIQWGRHDEWIPLADGEKFLSEIPNSTLKVYDAGHVPMEELPQKTADDCRTFIRNE</sequence>
<dbReference type="PRINTS" id="PR00111">
    <property type="entry name" value="ABHYDROLASE"/>
</dbReference>
<dbReference type="AlphaFoldDB" id="A0A974WFP7"/>
<dbReference type="PANTHER" id="PTHR46438">
    <property type="entry name" value="ALPHA/BETA-HYDROLASES SUPERFAMILY PROTEIN"/>
    <property type="match status" value="1"/>
</dbReference>
<keyword evidence="3" id="KW-1185">Reference proteome</keyword>
<dbReference type="SUPFAM" id="SSF53474">
    <property type="entry name" value="alpha/beta-Hydrolases"/>
    <property type="match status" value="1"/>
</dbReference>
<dbReference type="PANTHER" id="PTHR46438:SF11">
    <property type="entry name" value="LIPASE-RELATED"/>
    <property type="match status" value="1"/>
</dbReference>
<dbReference type="Gene3D" id="3.40.50.1820">
    <property type="entry name" value="alpha/beta hydrolase"/>
    <property type="match status" value="1"/>
</dbReference>
<dbReference type="InterPro" id="IPR029058">
    <property type="entry name" value="AB_hydrolase_fold"/>
</dbReference>
<dbReference type="Proteomes" id="UP000662783">
    <property type="component" value="Chromosome"/>
</dbReference>
<accession>A0A974WFP7</accession>
<dbReference type="EMBL" id="CP070608">
    <property type="protein sequence ID" value="QSE97618.1"/>
    <property type="molecule type" value="Genomic_DNA"/>
</dbReference>
<evidence type="ECO:0000313" key="3">
    <source>
        <dbReference type="Proteomes" id="UP000662783"/>
    </source>
</evidence>
<feature type="domain" description="AB hydrolase-1" evidence="1">
    <location>
        <begin position="62"/>
        <end position="289"/>
    </location>
</feature>
<evidence type="ECO:0000259" key="1">
    <source>
        <dbReference type="Pfam" id="PF00561"/>
    </source>
</evidence>
<dbReference type="GO" id="GO:0016787">
    <property type="term" value="F:hydrolase activity"/>
    <property type="evidence" value="ECO:0007669"/>
    <property type="project" value="UniProtKB-KW"/>
</dbReference>
<gene>
    <name evidence="2" type="ORF">JR347_00585</name>
</gene>
<organism evidence="2 3">
    <name type="scientific">Fulvivirga lutea</name>
    <dbReference type="NCBI Taxonomy" id="2810512"/>
    <lineage>
        <taxon>Bacteria</taxon>
        <taxon>Pseudomonadati</taxon>
        <taxon>Bacteroidota</taxon>
        <taxon>Cytophagia</taxon>
        <taxon>Cytophagales</taxon>
        <taxon>Fulvivirgaceae</taxon>
        <taxon>Fulvivirga</taxon>
    </lineage>
</organism>
<dbReference type="KEGG" id="fuv:JR347_00585"/>
<keyword evidence="2" id="KW-0378">Hydrolase</keyword>
<proteinExistence type="predicted"/>
<reference evidence="2" key="1">
    <citation type="submission" date="2021-02" db="EMBL/GenBank/DDBJ databases">
        <title>Fulvivirga sp. S481 isolated from sea water.</title>
        <authorList>
            <person name="Bae S.S."/>
            <person name="Baek K."/>
        </authorList>
    </citation>
    <scope>NUCLEOTIDE SEQUENCE</scope>
    <source>
        <strain evidence="2">S481</strain>
    </source>
</reference>
<dbReference type="RefSeq" id="WP_205722127.1">
    <property type="nucleotide sequence ID" value="NZ_CP070608.1"/>
</dbReference>
<protein>
    <submittedName>
        <fullName evidence="2">Alpha/beta hydrolase</fullName>
    </submittedName>
</protein>
<name>A0A974WFP7_9BACT</name>
<evidence type="ECO:0000313" key="2">
    <source>
        <dbReference type="EMBL" id="QSE97618.1"/>
    </source>
</evidence>
<dbReference type="Pfam" id="PF00561">
    <property type="entry name" value="Abhydrolase_1"/>
    <property type="match status" value="1"/>
</dbReference>